<feature type="transmembrane region" description="Helical" evidence="1">
    <location>
        <begin position="99"/>
        <end position="116"/>
    </location>
</feature>
<evidence type="ECO:0008006" key="4">
    <source>
        <dbReference type="Google" id="ProtNLM"/>
    </source>
</evidence>
<name>A0ABS2DJP3_9BACI</name>
<evidence type="ECO:0000313" key="2">
    <source>
        <dbReference type="EMBL" id="MBM6618714.1"/>
    </source>
</evidence>
<feature type="transmembrane region" description="Helical" evidence="1">
    <location>
        <begin position="156"/>
        <end position="176"/>
    </location>
</feature>
<dbReference type="EMBL" id="JAFELM010000034">
    <property type="protein sequence ID" value="MBM6618714.1"/>
    <property type="molecule type" value="Genomic_DNA"/>
</dbReference>
<comment type="caution">
    <text evidence="2">The sequence shown here is derived from an EMBL/GenBank/DDBJ whole genome shotgun (WGS) entry which is preliminary data.</text>
</comment>
<evidence type="ECO:0000256" key="1">
    <source>
        <dbReference type="SAM" id="Phobius"/>
    </source>
</evidence>
<gene>
    <name evidence="2" type="ORF">JR050_13670</name>
</gene>
<keyword evidence="1" id="KW-1133">Transmembrane helix</keyword>
<proteinExistence type="predicted"/>
<reference evidence="2 3" key="1">
    <citation type="submission" date="2021-02" db="EMBL/GenBank/DDBJ databases">
        <title>Bacillus sp. RD4P76, an endophyte from a halophyte.</title>
        <authorList>
            <person name="Sun J.-Q."/>
        </authorList>
    </citation>
    <scope>NUCLEOTIDE SEQUENCE [LARGE SCALE GENOMIC DNA]</scope>
    <source>
        <strain evidence="2 3">RD4P76</strain>
    </source>
</reference>
<keyword evidence="3" id="KW-1185">Reference proteome</keyword>
<feature type="transmembrane region" description="Helical" evidence="1">
    <location>
        <begin position="123"/>
        <end position="144"/>
    </location>
</feature>
<dbReference type="Proteomes" id="UP001518925">
    <property type="component" value="Unassembled WGS sequence"/>
</dbReference>
<keyword evidence="1" id="KW-0472">Membrane</keyword>
<sequence>MKHPSFEDVKMVDRHLAELRMEYFIHEILFTFQWWLLALFIVLPWIIFFLLVKRKAMIETLLYGSIISMLAVFLDDLGVELQLWSYKYQFFKLIPRLNPVDYCILPVFYMLIYQTFRTWKSFVIAMTLFSAVASFIAEPIFIWLDIYLPNKWEHWYSFPCYILLGLFVKAVLQILLRIERRNQS</sequence>
<protein>
    <recommendedName>
        <fullName evidence="4">ABC transporter permease</fullName>
    </recommendedName>
</protein>
<feature type="transmembrane region" description="Helical" evidence="1">
    <location>
        <begin position="61"/>
        <end position="79"/>
    </location>
</feature>
<accession>A0ABS2DJP3</accession>
<evidence type="ECO:0000313" key="3">
    <source>
        <dbReference type="Proteomes" id="UP001518925"/>
    </source>
</evidence>
<dbReference type="RefSeq" id="WP_204204060.1">
    <property type="nucleotide sequence ID" value="NZ_JAFELM010000034.1"/>
</dbReference>
<dbReference type="InterPro" id="IPR048147">
    <property type="entry name" value="CBO0543-like"/>
</dbReference>
<organism evidence="2 3">
    <name type="scientific">Bacillus suaedaesalsae</name>
    <dbReference type="NCBI Taxonomy" id="2810349"/>
    <lineage>
        <taxon>Bacteria</taxon>
        <taxon>Bacillati</taxon>
        <taxon>Bacillota</taxon>
        <taxon>Bacilli</taxon>
        <taxon>Bacillales</taxon>
        <taxon>Bacillaceae</taxon>
        <taxon>Bacillus</taxon>
    </lineage>
</organism>
<keyword evidence="1" id="KW-0812">Transmembrane</keyword>
<feature type="transmembrane region" description="Helical" evidence="1">
    <location>
        <begin position="32"/>
        <end position="52"/>
    </location>
</feature>
<dbReference type="NCBIfam" id="NF041644">
    <property type="entry name" value="CBO0543_fam"/>
    <property type="match status" value="1"/>
</dbReference>